<dbReference type="GO" id="GO:0015031">
    <property type="term" value="P:protein transport"/>
    <property type="evidence" value="ECO:0007669"/>
    <property type="project" value="UniProtKB-KW"/>
</dbReference>
<dbReference type="InterPro" id="IPR029175">
    <property type="entry name" value="EXOC2/Sec5"/>
</dbReference>
<evidence type="ECO:0000313" key="6">
    <source>
        <dbReference type="EMBL" id="CDR37584.1"/>
    </source>
</evidence>
<reference evidence="6" key="1">
    <citation type="journal article" date="2014" name="Genome Announc.">
        <title>Genome sequence of the yeast Cyberlindnera fabianii (Hansenula fabianii).</title>
        <authorList>
            <person name="Freel K.C."/>
            <person name="Sarilar V."/>
            <person name="Neuveglise C."/>
            <person name="Devillers H."/>
            <person name="Friedrich A."/>
            <person name="Schacherer J."/>
        </authorList>
    </citation>
    <scope>NUCLEOTIDE SEQUENCE</scope>
    <source>
        <strain evidence="6">YJS4271</strain>
    </source>
</reference>
<protein>
    <recommendedName>
        <fullName evidence="4">Exocyst complex component SEC5</fullName>
    </recommendedName>
</protein>
<keyword evidence="4" id="KW-0653">Protein transport</keyword>
<dbReference type="Pfam" id="PF15469">
    <property type="entry name" value="Sec5"/>
    <property type="match status" value="1"/>
</dbReference>
<evidence type="ECO:0000256" key="4">
    <source>
        <dbReference type="RuleBase" id="RU365069"/>
    </source>
</evidence>
<dbReference type="GO" id="GO:0000145">
    <property type="term" value="C:exocyst"/>
    <property type="evidence" value="ECO:0007669"/>
    <property type="project" value="UniProtKB-UniRule"/>
</dbReference>
<dbReference type="GO" id="GO:0006893">
    <property type="term" value="P:Golgi to plasma membrane transport"/>
    <property type="evidence" value="ECO:0007669"/>
    <property type="project" value="UniProtKB-UniRule"/>
</dbReference>
<evidence type="ECO:0000256" key="2">
    <source>
        <dbReference type="ARBA" id="ARBA00022448"/>
    </source>
</evidence>
<proteinExistence type="inferred from homology"/>
<comment type="similarity">
    <text evidence="1 4">Belongs to the SEC5 family.</text>
</comment>
<name>A0A061AJ69_CYBFA</name>
<evidence type="ECO:0000256" key="1">
    <source>
        <dbReference type="ARBA" id="ARBA00010578"/>
    </source>
</evidence>
<dbReference type="VEuPathDB" id="FungiDB:BON22_0286"/>
<comment type="function">
    <text evidence="4">Component of the exocyst complex involved in the docking of exocytic vesicles with fusion sites on the plasma membrane.</text>
</comment>
<dbReference type="PANTHER" id="PTHR13043">
    <property type="entry name" value="EXOCYST COMPLEX COMPONENT SEC5"/>
    <property type="match status" value="1"/>
</dbReference>
<keyword evidence="3 4" id="KW-0268">Exocytosis</keyword>
<keyword evidence="2 4" id="KW-0813">Transport</keyword>
<dbReference type="AlphaFoldDB" id="A0A061AJ69"/>
<evidence type="ECO:0000259" key="5">
    <source>
        <dbReference type="Pfam" id="PF15469"/>
    </source>
</evidence>
<dbReference type="PhylomeDB" id="A0A061AJ69"/>
<accession>A0A061AJ69</accession>
<dbReference type="OrthoDB" id="26242at2759"/>
<gene>
    <name evidence="6" type="ORF">CYFA0S_01e12706g</name>
</gene>
<organism evidence="6">
    <name type="scientific">Cyberlindnera fabianii</name>
    <name type="common">Yeast</name>
    <name type="synonym">Hansenula fabianii</name>
    <dbReference type="NCBI Taxonomy" id="36022"/>
    <lineage>
        <taxon>Eukaryota</taxon>
        <taxon>Fungi</taxon>
        <taxon>Dikarya</taxon>
        <taxon>Ascomycota</taxon>
        <taxon>Saccharomycotina</taxon>
        <taxon>Saccharomycetes</taxon>
        <taxon>Phaffomycetales</taxon>
        <taxon>Phaffomycetaceae</taxon>
        <taxon>Cyberlindnera</taxon>
    </lineage>
</organism>
<dbReference type="EMBL" id="LK052886">
    <property type="protein sequence ID" value="CDR37584.1"/>
    <property type="molecule type" value="Genomic_DNA"/>
</dbReference>
<comment type="subunit">
    <text evidence="4">Component of the exocyst complex.</text>
</comment>
<evidence type="ECO:0000256" key="3">
    <source>
        <dbReference type="ARBA" id="ARBA00022483"/>
    </source>
</evidence>
<sequence length="906" mass="103826">MIIYEIQKRKSAVYIIGLCSVLMKARSTRDQDLERKQGNSEETTSFRHAGSDFQAVVHRHTPTCHYMRRMSTEEQLLDVYGLQTLDPRSWADSIDMPDSSAPAQQDEDEEGFRLLVEAVNRDANHAGIRDPEDPLCPGKKVTQALRERSITDHDILKFSIGSKQFNSKLFLKFIHKDDSFQELKQSLNYLEQSIEHKNVELKGLIDHEYLRFVRSKSALDGVLQQFQQTGLADEESGLKSLQDGVNHVNKEATLLSKPILINKQKEMKLKQSIDFIEKKKFFFNLPKQLRISIQENDYDSFIHDYKQAEQLKEDENSKIVNRIWEDVQEITDGYKKTLWDSLNKDENDDDFLKTIKKLLELDAIDNPILEWIDLKSQRFTDKLNDTFSRYHEKILNVQLNITTTLDQPDVTNFKAALGNKTHLTDCTIIIEMWLLLSKLFTVLRDQALGFIKFWHHVENFMNGTYQQRLSSNYIDHGRAFLKLERYQVADIKVRGETFIDLFIHKLLRLFNSSQESLKSLHTTQSENTDGAVSSFGFIPPFANSLSTLKYLPNITGVVSETLNELGQLVVTDKTIASLRDLSVVVNERIVGAVCATWLNDCHNFYKLEDWSKIDSGETFTPTLIYEFESYVVENMGSLLLAKLPEAKEVQIVKYPSKKILTGIQIQFLRSFDVLLESMIKKIILENQDGSVAKDLKDHHKLLTLFNIKKLSKETVPNIVEKYDDVFETSLRTQKLEIYTILQKMEQTIFDSYMTEQRKHIARIIADGVGAIDWSNVSQVPAKVSAYIYEALGVLITVHTGVLSVSSELIGNVLKDLVAYASQSLLKTFREVTLFSMEALRQLVLDVEFFKTLIGKTASATTLNNLKLIYKNVGSSEADIRDIRAANTDLLREALEASGLNREIFES</sequence>
<feature type="domain" description="Exocyst complex component EXOC2/Sec5 N-terminal" evidence="5">
    <location>
        <begin position="132"/>
        <end position="878"/>
    </location>
</feature>
<dbReference type="GO" id="GO:0006887">
    <property type="term" value="P:exocytosis"/>
    <property type="evidence" value="ECO:0007669"/>
    <property type="project" value="UniProtKB-KW"/>
</dbReference>
<dbReference type="PANTHER" id="PTHR13043:SF1">
    <property type="entry name" value="EXOCYST COMPLEX COMPONENT 2"/>
    <property type="match status" value="1"/>
</dbReference>
<dbReference type="InterPro" id="IPR039481">
    <property type="entry name" value="EXOC2/Sec5_N_dom"/>
</dbReference>